<dbReference type="Pfam" id="PF02738">
    <property type="entry name" value="MoCoBD_1"/>
    <property type="match status" value="1"/>
</dbReference>
<dbReference type="OrthoDB" id="8428274at2"/>
<evidence type="ECO:0000313" key="3">
    <source>
        <dbReference type="EMBL" id="UYZ09019.1"/>
    </source>
</evidence>
<dbReference type="InterPro" id="IPR037165">
    <property type="entry name" value="AldOxase/xan_DH_Mopterin-bd_sf"/>
</dbReference>
<name>A0A4Z1QY91_9HYPH</name>
<dbReference type="RefSeq" id="WP_137412602.1">
    <property type="nucleotide sequence ID" value="NZ_CP109969.1"/>
</dbReference>
<dbReference type="Gene3D" id="3.90.1170.50">
    <property type="entry name" value="Aldehyde oxidase/xanthine dehydrogenase, a/b hammerhead"/>
    <property type="match status" value="1"/>
</dbReference>
<dbReference type="KEGG" id="asal:CFBP5507_14945"/>
<sequence length="767" mass="82799">MSADTQTLPETGRQGRWQPAVTTDPLLRKHGSLGQSVSRIEGPMKVQGKTHFAAEFPYDNMSYAAIAFSTVARGRITELNVGAAEAAPGVILVMTYKNAPRMRAPSLMMSSPTAAGASNLPVMQNDEIHWNGQPIALILAETQEQADYAASLIEATYELLPAVTSFDEAKKTPRQLENLLGQPPYVEIGDAETALANSEVKVDLVYRTPRHNHNAIELHAATVVWNDSELRVHDASQLLDLTTGQLADIFGIDVSNVHVTSPYVGGGFGGKCLWDHQILACAASKLAKRPVRIMLSREGVFRIVGGRTVTEQRVALGARADGTLDALIHTGTTAMTSHNSCPEQFTFPARHLYAARTFRIGQNVADMDMLANTFMRAPGESVGTFALECALDELAEKLGLDPIELRRRIEPEKDPTTGKPFSSRYLIEAYDRGAEKFGWDKRSRTPRQRREGEWLIGVGCATATYPYHRFPGGAARIRLTAEGHVTVSTAVHDMGMGTATAQVQHVAARLGLPLDHVTFEYGDSRLPKGVIAGGSTQTASIGGAIIAATEVFVEELIKLAGNDSPLAGLSLSDVETRDGGLSHITDISRFESYQSILRRAGREELICEAEGPAPTEMEAFSMHSYGAQFCEVRVSALTGETRVSRFLGSFDAGQILNHKMATSQFKGGIIMGIGLALTEETNFDERTGRIINASLADYHVPVQMDVPSIEILYTDKPDPQAPMGARGIGEIGITGVGAAVANAVYNATGVRVRDLPITLDKLMMGAD</sequence>
<organism evidence="3 4">
    <name type="scientific">Agrobacterium salinitolerans</name>
    <dbReference type="NCBI Taxonomy" id="1183413"/>
    <lineage>
        <taxon>Bacteria</taxon>
        <taxon>Pseudomonadati</taxon>
        <taxon>Pseudomonadota</taxon>
        <taxon>Alphaproteobacteria</taxon>
        <taxon>Hyphomicrobiales</taxon>
        <taxon>Rhizobiaceae</taxon>
        <taxon>Rhizobium/Agrobacterium group</taxon>
        <taxon>Agrobacterium</taxon>
    </lineage>
</organism>
<dbReference type="AlphaFoldDB" id="A0A4Z1QY91"/>
<dbReference type="SUPFAM" id="SSF56003">
    <property type="entry name" value="Molybdenum cofactor-binding domain"/>
    <property type="match status" value="1"/>
</dbReference>
<proteinExistence type="predicted"/>
<dbReference type="SMART" id="SM01008">
    <property type="entry name" value="Ald_Xan_dh_C"/>
    <property type="match status" value="1"/>
</dbReference>
<dbReference type="PANTHER" id="PTHR11908">
    <property type="entry name" value="XANTHINE DEHYDROGENASE"/>
    <property type="match status" value="1"/>
</dbReference>
<dbReference type="Pfam" id="PF20256">
    <property type="entry name" value="MoCoBD_2"/>
    <property type="match status" value="1"/>
</dbReference>
<evidence type="ECO:0000313" key="4">
    <source>
        <dbReference type="Proteomes" id="UP000298735"/>
    </source>
</evidence>
<dbReference type="GO" id="GO:0016491">
    <property type="term" value="F:oxidoreductase activity"/>
    <property type="evidence" value="ECO:0007669"/>
    <property type="project" value="UniProtKB-KW"/>
</dbReference>
<dbReference type="InterPro" id="IPR000674">
    <property type="entry name" value="Ald_Oxase/Xan_DH_a/b"/>
</dbReference>
<evidence type="ECO:0000256" key="1">
    <source>
        <dbReference type="ARBA" id="ARBA00022505"/>
    </source>
</evidence>
<dbReference type="PANTHER" id="PTHR11908:SF132">
    <property type="entry name" value="ALDEHYDE OXIDASE 1-RELATED"/>
    <property type="match status" value="1"/>
</dbReference>
<keyword evidence="2" id="KW-0560">Oxidoreductase</keyword>
<protein>
    <submittedName>
        <fullName evidence="3">Xanthine dehydrogenase family protein molybdopterin-binding subunit</fullName>
    </submittedName>
</protein>
<dbReference type="GO" id="GO:0005506">
    <property type="term" value="F:iron ion binding"/>
    <property type="evidence" value="ECO:0007669"/>
    <property type="project" value="InterPro"/>
</dbReference>
<dbReference type="EMBL" id="CP109969">
    <property type="protein sequence ID" value="UYZ09019.1"/>
    <property type="molecule type" value="Genomic_DNA"/>
</dbReference>
<dbReference type="InterPro" id="IPR008274">
    <property type="entry name" value="AldOxase/xan_DH_MoCoBD1"/>
</dbReference>
<dbReference type="Proteomes" id="UP000298735">
    <property type="component" value="Chromosome Linear"/>
</dbReference>
<gene>
    <name evidence="3" type="ORF">CFBP5507_14945</name>
</gene>
<dbReference type="Gene3D" id="3.30.365.10">
    <property type="entry name" value="Aldehyde oxidase/xanthine dehydrogenase, molybdopterin binding domain"/>
    <property type="match status" value="4"/>
</dbReference>
<dbReference type="SUPFAM" id="SSF54665">
    <property type="entry name" value="CO dehydrogenase molybdoprotein N-domain-like"/>
    <property type="match status" value="1"/>
</dbReference>
<reference evidence="3" key="1">
    <citation type="submission" date="2022-10" db="EMBL/GenBank/DDBJ databases">
        <title>Complete genome sequence of Agrobacterium salinitolerans CFBP5507.</title>
        <authorList>
            <person name="Tchabashvili S."/>
            <person name="Yen H.-C."/>
            <person name="Haryono M."/>
            <person name="Lin Y.-C."/>
            <person name="Lai E.-M."/>
            <person name="Kuo C.-H."/>
        </authorList>
    </citation>
    <scope>NUCLEOTIDE SEQUENCE</scope>
    <source>
        <strain evidence="3">CFBP5507</strain>
    </source>
</reference>
<dbReference type="InterPro" id="IPR036856">
    <property type="entry name" value="Ald_Oxase/Xan_DH_a/b_sf"/>
</dbReference>
<dbReference type="Pfam" id="PF01315">
    <property type="entry name" value="Ald_Xan_dh_C"/>
    <property type="match status" value="1"/>
</dbReference>
<accession>A0A4Z1QY91</accession>
<dbReference type="InterPro" id="IPR046867">
    <property type="entry name" value="AldOxase/xan_DH_MoCoBD2"/>
</dbReference>
<dbReference type="InterPro" id="IPR016208">
    <property type="entry name" value="Ald_Oxase/xanthine_DH-like"/>
</dbReference>
<evidence type="ECO:0000256" key="2">
    <source>
        <dbReference type="ARBA" id="ARBA00023002"/>
    </source>
</evidence>
<keyword evidence="1" id="KW-0500">Molybdenum</keyword>